<feature type="region of interest" description="Disordered" evidence="1">
    <location>
        <begin position="121"/>
        <end position="141"/>
    </location>
</feature>
<keyword evidence="3" id="KW-1185">Reference proteome</keyword>
<dbReference type="AlphaFoldDB" id="A0A2Z6LNB5"/>
<feature type="region of interest" description="Disordered" evidence="1">
    <location>
        <begin position="1"/>
        <end position="27"/>
    </location>
</feature>
<organism evidence="2 3">
    <name type="scientific">Trifolium subterraneum</name>
    <name type="common">Subterranean clover</name>
    <dbReference type="NCBI Taxonomy" id="3900"/>
    <lineage>
        <taxon>Eukaryota</taxon>
        <taxon>Viridiplantae</taxon>
        <taxon>Streptophyta</taxon>
        <taxon>Embryophyta</taxon>
        <taxon>Tracheophyta</taxon>
        <taxon>Spermatophyta</taxon>
        <taxon>Magnoliopsida</taxon>
        <taxon>eudicotyledons</taxon>
        <taxon>Gunneridae</taxon>
        <taxon>Pentapetalae</taxon>
        <taxon>rosids</taxon>
        <taxon>fabids</taxon>
        <taxon>Fabales</taxon>
        <taxon>Fabaceae</taxon>
        <taxon>Papilionoideae</taxon>
        <taxon>50 kb inversion clade</taxon>
        <taxon>NPAAA clade</taxon>
        <taxon>Hologalegina</taxon>
        <taxon>IRL clade</taxon>
        <taxon>Trifolieae</taxon>
        <taxon>Trifolium</taxon>
    </lineage>
</organism>
<reference evidence="3" key="1">
    <citation type="journal article" date="2017" name="Front. Plant Sci.">
        <title>Climate Clever Clovers: New Paradigm to Reduce the Environmental Footprint of Ruminants by Breeding Low Methanogenic Forages Utilizing Haplotype Variation.</title>
        <authorList>
            <person name="Kaur P."/>
            <person name="Appels R."/>
            <person name="Bayer P.E."/>
            <person name="Keeble-Gagnere G."/>
            <person name="Wang J."/>
            <person name="Hirakawa H."/>
            <person name="Shirasawa K."/>
            <person name="Vercoe P."/>
            <person name="Stefanova K."/>
            <person name="Durmic Z."/>
            <person name="Nichols P."/>
            <person name="Revell C."/>
            <person name="Isobe S.N."/>
            <person name="Edwards D."/>
            <person name="Erskine W."/>
        </authorList>
    </citation>
    <scope>NUCLEOTIDE SEQUENCE [LARGE SCALE GENOMIC DNA]</scope>
    <source>
        <strain evidence="3">cv. Daliak</strain>
    </source>
</reference>
<sequence length="141" mass="16053">MNKTNSRKRSAPPPQPPPPTTKQALSQEEEFVDEDVFIDETLLSEDEESAILRDIEQRQALAARLAKWTRPSLSQEYLSQSRSILFQQLEIDYVIGESHRELLPNRSGPAAIIRIFGVTKEAPPRMNNSEEPEFDSRLPHG</sequence>
<dbReference type="Proteomes" id="UP000242715">
    <property type="component" value="Unassembled WGS sequence"/>
</dbReference>
<feature type="compositionally biased region" description="Pro residues" evidence="1">
    <location>
        <begin position="11"/>
        <end position="20"/>
    </location>
</feature>
<evidence type="ECO:0000256" key="1">
    <source>
        <dbReference type="SAM" id="MobiDB-lite"/>
    </source>
</evidence>
<evidence type="ECO:0000313" key="2">
    <source>
        <dbReference type="EMBL" id="GAU19582.1"/>
    </source>
</evidence>
<feature type="compositionally biased region" description="Basic residues" evidence="1">
    <location>
        <begin position="1"/>
        <end position="10"/>
    </location>
</feature>
<name>A0A2Z6LNB5_TRISU</name>
<proteinExistence type="predicted"/>
<protein>
    <submittedName>
        <fullName evidence="2">Uncharacterized protein</fullName>
    </submittedName>
</protein>
<evidence type="ECO:0000313" key="3">
    <source>
        <dbReference type="Proteomes" id="UP000242715"/>
    </source>
</evidence>
<gene>
    <name evidence="2" type="ORF">TSUD_303940</name>
</gene>
<accession>A0A2Z6LNB5</accession>
<dbReference type="EMBL" id="DF973199">
    <property type="protein sequence ID" value="GAU19582.1"/>
    <property type="molecule type" value="Genomic_DNA"/>
</dbReference>
<dbReference type="OrthoDB" id="1428580at2759"/>